<dbReference type="EMBL" id="CP059732">
    <property type="protein sequence ID" value="QMW01492.1"/>
    <property type="molecule type" value="Genomic_DNA"/>
</dbReference>
<dbReference type="KEGG" id="sfol:H3H32_26550"/>
<evidence type="ECO:0000259" key="1">
    <source>
        <dbReference type="Pfam" id="PF12770"/>
    </source>
</evidence>
<name>A0A7G5GRK0_9BACT</name>
<dbReference type="AlphaFoldDB" id="A0A7G5GRK0"/>
<dbReference type="RefSeq" id="WP_182458774.1">
    <property type="nucleotide sequence ID" value="NZ_CP059732.1"/>
</dbReference>
<organism evidence="2 3">
    <name type="scientific">Spirosoma foliorum</name>
    <dbReference type="NCBI Taxonomy" id="2710596"/>
    <lineage>
        <taxon>Bacteria</taxon>
        <taxon>Pseudomonadati</taxon>
        <taxon>Bacteroidota</taxon>
        <taxon>Cytophagia</taxon>
        <taxon>Cytophagales</taxon>
        <taxon>Cytophagaceae</taxon>
        <taxon>Spirosoma</taxon>
    </lineage>
</organism>
<sequence>MDKFLTIKLTLSDYPGTADKFISRIDVSPLGASPGQGCVFTLPIILSGITSFEAYFKTLINEPKASQQLKELGISLFKCIFQDGVRDKWNNILGLINYGQSNKLRIAFNILSEKLVNIPWELLHDGNDHLLRIKRISIVRVIDELVAPKKAFGPITHPLLIVANPGGYFNADEHIENIYNEFVQANILESNINVLKDATKDNIFEFLQQHRDGDFLYFLGHGGLDENEEGVILLQSDTNQEGENLEAARLAEGLNDSNIRFVYFNSCSTGVSGSGTFSGVGQKIMLRGDVVSVIAMQAPISAQKGMDIAKLFIRKIMQIETIEVALSSVRNQYVADSFTWAIPIIYTYLQGPEDFEKNQVLSLLGSLIREETYALCIPSFKETLLEEEISSKGYKAQINVNGNDVNNSEYYHYPGLSFAQSDIKAANYITNLLLMVTSYDNIKLLKGSAIQEETASKCIFLFGSRSNVYVSQVLNGYSPTFRLYYNKKEWYIIDKGYNKKYSINPPDQQSSEQWDAIADYCCIQKIIATSKVYFLISGLGDRGTIGGCWWFIENWKFLLREAGTGEFRYLLRLPTSIYSDIEIVTRENNEWGQSIDE</sequence>
<reference evidence="2 3" key="1">
    <citation type="submission" date="2020-07" db="EMBL/GenBank/DDBJ databases">
        <title>Spirosoma foliorum sp. nov., isolated from the leaves on the Nejang mountain Korea, Republic of.</title>
        <authorList>
            <person name="Ho H."/>
            <person name="Lee Y.-J."/>
            <person name="Nurcahyanto D.-A."/>
            <person name="Kim S.-G."/>
        </authorList>
    </citation>
    <scope>NUCLEOTIDE SEQUENCE [LARGE SCALE GENOMIC DNA]</scope>
    <source>
        <strain evidence="2 3">PL0136</strain>
    </source>
</reference>
<gene>
    <name evidence="2" type="ORF">H3H32_26550</name>
</gene>
<accession>A0A7G5GRK0</accession>
<dbReference type="Pfam" id="PF12770">
    <property type="entry name" value="CHAT"/>
    <property type="match status" value="1"/>
</dbReference>
<proteinExistence type="predicted"/>
<keyword evidence="3" id="KW-1185">Reference proteome</keyword>
<evidence type="ECO:0000313" key="2">
    <source>
        <dbReference type="EMBL" id="QMW01492.1"/>
    </source>
</evidence>
<protein>
    <submittedName>
        <fullName evidence="2">CHAT domain-containing protein</fullName>
    </submittedName>
</protein>
<dbReference type="Proteomes" id="UP000515369">
    <property type="component" value="Chromosome"/>
</dbReference>
<dbReference type="InterPro" id="IPR024983">
    <property type="entry name" value="CHAT_dom"/>
</dbReference>
<feature type="domain" description="CHAT" evidence="1">
    <location>
        <begin position="110"/>
        <end position="336"/>
    </location>
</feature>
<evidence type="ECO:0000313" key="3">
    <source>
        <dbReference type="Proteomes" id="UP000515369"/>
    </source>
</evidence>